<dbReference type="InterPro" id="IPR025263">
    <property type="entry name" value="YhdP_central"/>
</dbReference>
<feature type="domain" description="YhdP central" evidence="3">
    <location>
        <begin position="505"/>
        <end position="970"/>
    </location>
</feature>
<sequence>MTGIAGQEPRRRLRWLGPACNLVLGGGLVLALLLGGLAWRLAEGPLEIPFLARQIEASVNDRGDALRLEIGRAAIAWEGFRGGHAAPLDIRLSDVRLHGLDGAPRVELPNAAATLSVRALLRGVVAPASITLLNPRLEAVLGPDGSIAIATPGEAAEAGGGPLAPLRDLMRPASDRSAATSLRRLRVQGGSFTLLDPAHSRRWTLADPQIDLRRAATGGLTGEGSARLEAGDASVQVRLDGRAEGQPMRLTAGISLPALRPAELAAIWPPLAPLGRVDALVSLTARAEFDAEGRPERLRAFLGTGAGAFDLGPGPDGAPRRLPFAGLTIATSGSSRALRLEMARLVLPGQPGPALTAQGDLVHRDGTWNAAVELAAEPIEAADLPRYWPAGISPEARAAALSALPAGLLREARLRANFRVPEATGALELDDAQLRLGIANAVVDLGRGRRIAAEGADIALSGTPDHLRLDSAILRLPRLPRGGPAPVLRAGGEAERRSGMWRSRLDLTLDRIAFADLPGYWPRGLGSPKGGERDWITQNITAGEIRNGRWRIEAEAPAGEPDAVRVTALSGTAEASDATVHWLRPVPPATGVAGTAEFSLSEITLRARSGRQGIAEGGRGGMDLREGVVRFLNLEAEPGNAEIALQIAGPLADAVTLLKHPRLKLFERQPLKLQVAEGKAEARLEIAFPLLEDLPVEALRIKAAARIAEARLPGILLDQELDRAAIELAVDTDTLRASGQGLLLGAPVKVAVDLDFRRGPQTQIVERATLSGRLDARQIAVLGFDAMPVLSGPVALDVRVERRRNGQGQATVRGDLIEARLGVDAVGWAKPSGTPGTADAVLRLQGDALAAVDRFQVEALELSLRGNARFGPQSRLQRVDLTESLFGGSRFTGDVRPPERGGAPWAIALRGPLLDLRPVLGPQGHAEGGARPASPAEDTGPPLLLDIRFDRVTMGDNRNLLGLQARARTDARGVLREARATGRTASPGLGANRVAAQPGPFEFTLTPRGEQRLLRLAAEDGGGLLQALDLVTAIQGGRLSVTGLYNETRPGAPLTGTAELTGFVLRDAPAAAKLLQAMTLYGLVDAARGGGGLVFSRLVAPFSLTSEALVLADARAFSASLGITAKGRILRQRAVAEIEGTIVPAYVFNTLLGNLPLVGRLFSPEAGGGVFAATYRIQGPLADPQVVVNPLAALTPGFLRGLFGLFENGRDEAAHQGGAPAEPPWDGRGPPPR</sequence>
<dbReference type="AlphaFoldDB" id="A0A1G6VH93"/>
<reference evidence="4 5" key="1">
    <citation type="submission" date="2016-10" db="EMBL/GenBank/DDBJ databases">
        <authorList>
            <person name="de Groot N.N."/>
        </authorList>
    </citation>
    <scope>NUCLEOTIDE SEQUENCE [LARGE SCALE GENOMIC DNA]</scope>
    <source>
        <strain evidence="4 5">CPCC 100156</strain>
    </source>
</reference>
<keyword evidence="5" id="KW-1185">Reference proteome</keyword>
<evidence type="ECO:0000313" key="4">
    <source>
        <dbReference type="EMBL" id="SDD53002.1"/>
    </source>
</evidence>
<feature type="region of interest" description="Disordered" evidence="1">
    <location>
        <begin position="1212"/>
        <end position="1233"/>
    </location>
</feature>
<dbReference type="Proteomes" id="UP000198925">
    <property type="component" value="Unassembled WGS sequence"/>
</dbReference>
<evidence type="ECO:0000256" key="2">
    <source>
        <dbReference type="SAM" id="Phobius"/>
    </source>
</evidence>
<gene>
    <name evidence="4" type="ORF">SAMN04487779_100948</name>
</gene>
<dbReference type="STRING" id="938405.SAMN02927895_01427"/>
<feature type="region of interest" description="Disordered" evidence="1">
    <location>
        <begin position="920"/>
        <end position="942"/>
    </location>
</feature>
<organism evidence="4 5">
    <name type="scientific">Belnapia rosea</name>
    <dbReference type="NCBI Taxonomy" id="938405"/>
    <lineage>
        <taxon>Bacteria</taxon>
        <taxon>Pseudomonadati</taxon>
        <taxon>Pseudomonadota</taxon>
        <taxon>Alphaproteobacteria</taxon>
        <taxon>Acetobacterales</taxon>
        <taxon>Roseomonadaceae</taxon>
        <taxon>Belnapia</taxon>
    </lineage>
</organism>
<evidence type="ECO:0000256" key="1">
    <source>
        <dbReference type="SAM" id="MobiDB-lite"/>
    </source>
</evidence>
<keyword evidence="2" id="KW-1133">Transmembrane helix</keyword>
<name>A0A1G6VH93_9PROT</name>
<dbReference type="RefSeq" id="WP_090663883.1">
    <property type="nucleotide sequence ID" value="NZ_FMZX01000009.1"/>
</dbReference>
<dbReference type="EMBL" id="FMZX01000009">
    <property type="protein sequence ID" value="SDD53002.1"/>
    <property type="molecule type" value="Genomic_DNA"/>
</dbReference>
<protein>
    <submittedName>
        <fullName evidence="4">Uncharacterized conserved protein YhdP, contains DUF3971 and AsmA2 domains</fullName>
    </submittedName>
</protein>
<dbReference type="Pfam" id="PF13116">
    <property type="entry name" value="YhdP"/>
    <property type="match status" value="1"/>
</dbReference>
<accession>A0A1G6VH93</accession>
<evidence type="ECO:0000313" key="5">
    <source>
        <dbReference type="Proteomes" id="UP000198925"/>
    </source>
</evidence>
<keyword evidence="2" id="KW-0812">Transmembrane</keyword>
<keyword evidence="2" id="KW-0472">Membrane</keyword>
<proteinExistence type="predicted"/>
<feature type="transmembrane region" description="Helical" evidence="2">
    <location>
        <begin position="21"/>
        <end position="42"/>
    </location>
</feature>
<evidence type="ECO:0000259" key="3">
    <source>
        <dbReference type="Pfam" id="PF13116"/>
    </source>
</evidence>